<keyword evidence="3 5" id="KW-1133">Transmembrane helix</keyword>
<keyword evidence="8" id="KW-1185">Reference proteome</keyword>
<keyword evidence="2 5" id="KW-0812">Transmembrane</keyword>
<feature type="transmembrane region" description="Helical" evidence="5">
    <location>
        <begin position="56"/>
        <end position="75"/>
    </location>
</feature>
<dbReference type="RefSeq" id="WP_194111172.1">
    <property type="nucleotide sequence ID" value="NZ_JADFFL010000003.1"/>
</dbReference>
<comment type="caution">
    <text evidence="7">The sequence shown here is derived from an EMBL/GenBank/DDBJ whole genome shotgun (WGS) entry which is preliminary data.</text>
</comment>
<keyword evidence="4 5" id="KW-0472">Membrane</keyword>
<name>A0A929PX86_9SPHI</name>
<dbReference type="GO" id="GO:0016020">
    <property type="term" value="C:membrane"/>
    <property type="evidence" value="ECO:0007669"/>
    <property type="project" value="UniProtKB-SubCell"/>
</dbReference>
<accession>A0A929PX86</accession>
<dbReference type="GO" id="GO:0016491">
    <property type="term" value="F:oxidoreductase activity"/>
    <property type="evidence" value="ECO:0007669"/>
    <property type="project" value="InterPro"/>
</dbReference>
<dbReference type="GO" id="GO:0005506">
    <property type="term" value="F:iron ion binding"/>
    <property type="evidence" value="ECO:0007669"/>
    <property type="project" value="InterPro"/>
</dbReference>
<dbReference type="GO" id="GO:0008610">
    <property type="term" value="P:lipid biosynthetic process"/>
    <property type="evidence" value="ECO:0007669"/>
    <property type="project" value="InterPro"/>
</dbReference>
<dbReference type="EMBL" id="JADFFL010000003">
    <property type="protein sequence ID" value="MBE9661972.1"/>
    <property type="molecule type" value="Genomic_DNA"/>
</dbReference>
<feature type="transmembrane region" description="Helical" evidence="5">
    <location>
        <begin position="12"/>
        <end position="35"/>
    </location>
</feature>
<protein>
    <submittedName>
        <fullName evidence="7">Sterol desaturase family protein</fullName>
    </submittedName>
</protein>
<feature type="transmembrane region" description="Helical" evidence="5">
    <location>
        <begin position="95"/>
        <end position="114"/>
    </location>
</feature>
<dbReference type="Pfam" id="PF04116">
    <property type="entry name" value="FA_hydroxylase"/>
    <property type="match status" value="1"/>
</dbReference>
<dbReference type="PANTHER" id="PTHR11863">
    <property type="entry name" value="STEROL DESATURASE"/>
    <property type="match status" value="1"/>
</dbReference>
<sequence length="273" mass="32005">MEQVIDIFIKAFAISTIRYFLIAGVAFLLCYTLFGRKLIANKIQPKLAARKDFIREILHSIQTTAVLTVVGMIVIMSPVRNYTLMYTDINEYPIWWIYACVPFALIIHDTYFYWMHRTLHHPRLFKYTHLLHHKSTNPSPWASYSFHFIEAWTEGAVLIFIVCLIPMHRAGVMLFLLTSFTINVYGHLGYEVVPLWFRRTLAFQFFNTSVHHNMHHSKFKGNYGLYFRVWDRVMGTEHPDYVQEFDRVQAQRVAANEAKRSKVLNSNVASSST</sequence>
<evidence type="ECO:0000256" key="5">
    <source>
        <dbReference type="SAM" id="Phobius"/>
    </source>
</evidence>
<dbReference type="Proteomes" id="UP000622475">
    <property type="component" value="Unassembled WGS sequence"/>
</dbReference>
<feature type="transmembrane region" description="Helical" evidence="5">
    <location>
        <begin position="144"/>
        <end position="167"/>
    </location>
</feature>
<evidence type="ECO:0000256" key="2">
    <source>
        <dbReference type="ARBA" id="ARBA00022692"/>
    </source>
</evidence>
<proteinExistence type="predicted"/>
<organism evidence="7 8">
    <name type="scientific">Mucilaginibacter myungsuensis</name>
    <dbReference type="NCBI Taxonomy" id="649104"/>
    <lineage>
        <taxon>Bacteria</taxon>
        <taxon>Pseudomonadati</taxon>
        <taxon>Bacteroidota</taxon>
        <taxon>Sphingobacteriia</taxon>
        <taxon>Sphingobacteriales</taxon>
        <taxon>Sphingobacteriaceae</taxon>
        <taxon>Mucilaginibacter</taxon>
    </lineage>
</organism>
<evidence type="ECO:0000313" key="7">
    <source>
        <dbReference type="EMBL" id="MBE9661972.1"/>
    </source>
</evidence>
<feature type="domain" description="Fatty acid hydroxylase" evidence="6">
    <location>
        <begin position="103"/>
        <end position="236"/>
    </location>
</feature>
<gene>
    <name evidence="7" type="ORF">IRJ16_08740</name>
</gene>
<evidence type="ECO:0000313" key="8">
    <source>
        <dbReference type="Proteomes" id="UP000622475"/>
    </source>
</evidence>
<evidence type="ECO:0000259" key="6">
    <source>
        <dbReference type="Pfam" id="PF04116"/>
    </source>
</evidence>
<dbReference type="InterPro" id="IPR050307">
    <property type="entry name" value="Sterol_Desaturase_Related"/>
</dbReference>
<comment type="subcellular location">
    <subcellularLocation>
        <location evidence="1">Membrane</location>
    </subcellularLocation>
</comment>
<dbReference type="InterPro" id="IPR006694">
    <property type="entry name" value="Fatty_acid_hydroxylase"/>
</dbReference>
<feature type="transmembrane region" description="Helical" evidence="5">
    <location>
        <begin position="173"/>
        <end position="197"/>
    </location>
</feature>
<evidence type="ECO:0000256" key="4">
    <source>
        <dbReference type="ARBA" id="ARBA00023136"/>
    </source>
</evidence>
<evidence type="ECO:0000256" key="3">
    <source>
        <dbReference type="ARBA" id="ARBA00022989"/>
    </source>
</evidence>
<reference evidence="7" key="1">
    <citation type="submission" date="2020-10" db="EMBL/GenBank/DDBJ databases">
        <title>Mucilaginibacter mali sp. nov., isolated from rhizosphere soil of apple orchard.</title>
        <authorList>
            <person name="Lee J.-S."/>
            <person name="Kim H.S."/>
            <person name="Kim J.-S."/>
        </authorList>
    </citation>
    <scope>NUCLEOTIDE SEQUENCE</scope>
    <source>
        <strain evidence="7">KCTC 22746</strain>
    </source>
</reference>
<evidence type="ECO:0000256" key="1">
    <source>
        <dbReference type="ARBA" id="ARBA00004370"/>
    </source>
</evidence>
<dbReference type="AlphaFoldDB" id="A0A929PX86"/>